<feature type="transmembrane region" description="Helical" evidence="5">
    <location>
        <begin position="39"/>
        <end position="61"/>
    </location>
</feature>
<dbReference type="Proteomes" id="UP000177777">
    <property type="component" value="Unassembled WGS sequence"/>
</dbReference>
<dbReference type="GO" id="GO:0012505">
    <property type="term" value="C:endomembrane system"/>
    <property type="evidence" value="ECO:0007669"/>
    <property type="project" value="UniProtKB-SubCell"/>
</dbReference>
<dbReference type="STRING" id="1801754.A3D42_01400"/>
<dbReference type="GO" id="GO:0030026">
    <property type="term" value="P:intracellular manganese ion homeostasis"/>
    <property type="evidence" value="ECO:0007669"/>
    <property type="project" value="InterPro"/>
</dbReference>
<evidence type="ECO:0000313" key="7">
    <source>
        <dbReference type="Proteomes" id="UP000177777"/>
    </source>
</evidence>
<evidence type="ECO:0000256" key="3">
    <source>
        <dbReference type="ARBA" id="ARBA00022989"/>
    </source>
</evidence>
<comment type="subcellular location">
    <subcellularLocation>
        <location evidence="1">Endomembrane system</location>
        <topology evidence="1">Multi-pass membrane protein</topology>
    </subcellularLocation>
</comment>
<evidence type="ECO:0000256" key="1">
    <source>
        <dbReference type="ARBA" id="ARBA00004127"/>
    </source>
</evidence>
<feature type="transmembrane region" description="Helical" evidence="5">
    <location>
        <begin position="12"/>
        <end position="33"/>
    </location>
</feature>
<sequence>MRKFFDGYLKEFVYGALDGTVTTFAIISGSAGANLDSTIVFILGISNVLADGFSMASSNYLSEKSHREQSEIQNSNESWEKINPSKKAFATFASFVLIGSIPLIPYVFNALFDLWAENTFFVSCIFTFAAFVLIGQVKALVVNKSGLLSALETLLVGGAAAAVAYSVGAFLERII</sequence>
<dbReference type="Pfam" id="PF01988">
    <property type="entry name" value="VIT1"/>
    <property type="match status" value="1"/>
</dbReference>
<dbReference type="AlphaFoldDB" id="A0A1F6W7I4"/>
<evidence type="ECO:0000256" key="5">
    <source>
        <dbReference type="SAM" id="Phobius"/>
    </source>
</evidence>
<proteinExistence type="predicted"/>
<accession>A0A1F6W7I4</accession>
<dbReference type="EMBL" id="MFUE01000009">
    <property type="protein sequence ID" value="OGI77849.1"/>
    <property type="molecule type" value="Genomic_DNA"/>
</dbReference>
<gene>
    <name evidence="6" type="ORF">A3D42_01400</name>
</gene>
<comment type="caution">
    <text evidence="6">The sequence shown here is derived from an EMBL/GenBank/DDBJ whole genome shotgun (WGS) entry which is preliminary data.</text>
</comment>
<keyword evidence="4 5" id="KW-0472">Membrane</keyword>
<evidence type="ECO:0000256" key="2">
    <source>
        <dbReference type="ARBA" id="ARBA00022692"/>
    </source>
</evidence>
<keyword evidence="3 5" id="KW-1133">Transmembrane helix</keyword>
<evidence type="ECO:0000256" key="4">
    <source>
        <dbReference type="ARBA" id="ARBA00023136"/>
    </source>
</evidence>
<feature type="transmembrane region" description="Helical" evidence="5">
    <location>
        <begin position="153"/>
        <end position="171"/>
    </location>
</feature>
<dbReference type="PANTHER" id="PTHR31851">
    <property type="entry name" value="FE(2+)/MN(2+) TRANSPORTER PCL1"/>
    <property type="match status" value="1"/>
</dbReference>
<name>A0A1F6W7I4_9BACT</name>
<reference evidence="6 7" key="1">
    <citation type="journal article" date="2016" name="Nat. Commun.">
        <title>Thousands of microbial genomes shed light on interconnected biogeochemical processes in an aquifer system.</title>
        <authorList>
            <person name="Anantharaman K."/>
            <person name="Brown C.T."/>
            <person name="Hug L.A."/>
            <person name="Sharon I."/>
            <person name="Castelle C.J."/>
            <person name="Probst A.J."/>
            <person name="Thomas B.C."/>
            <person name="Singh A."/>
            <person name="Wilkins M.J."/>
            <person name="Karaoz U."/>
            <person name="Brodie E.L."/>
            <person name="Williams K.H."/>
            <person name="Hubbard S.S."/>
            <person name="Banfield J.F."/>
        </authorList>
    </citation>
    <scope>NUCLEOTIDE SEQUENCE [LARGE SCALE GENOMIC DNA]</scope>
</reference>
<feature type="transmembrane region" description="Helical" evidence="5">
    <location>
        <begin position="88"/>
        <end position="108"/>
    </location>
</feature>
<evidence type="ECO:0000313" key="6">
    <source>
        <dbReference type="EMBL" id="OGI77849.1"/>
    </source>
</evidence>
<feature type="transmembrane region" description="Helical" evidence="5">
    <location>
        <begin position="120"/>
        <end position="141"/>
    </location>
</feature>
<organism evidence="6 7">
    <name type="scientific">Candidatus Nomurabacteria bacterium RIFCSPHIGHO2_02_FULL_41_18</name>
    <dbReference type="NCBI Taxonomy" id="1801754"/>
    <lineage>
        <taxon>Bacteria</taxon>
        <taxon>Candidatus Nomuraibacteriota</taxon>
    </lineage>
</organism>
<evidence type="ECO:0008006" key="8">
    <source>
        <dbReference type="Google" id="ProtNLM"/>
    </source>
</evidence>
<protein>
    <recommendedName>
        <fullName evidence="8">VIT family protein</fullName>
    </recommendedName>
</protein>
<dbReference type="GO" id="GO:0005384">
    <property type="term" value="F:manganese ion transmembrane transporter activity"/>
    <property type="evidence" value="ECO:0007669"/>
    <property type="project" value="InterPro"/>
</dbReference>
<keyword evidence="2 5" id="KW-0812">Transmembrane</keyword>
<dbReference type="InterPro" id="IPR008217">
    <property type="entry name" value="Ccc1_fam"/>
</dbReference>